<sequence length="82" mass="9649">MPCNFFKCLFFFSQLAGYVDARIRFLQSPFLNLSTVTKRIRNFMRERFSWSFLAATVASAVELVSMKKITDGICFRRRIRVP</sequence>
<keyword evidence="2" id="KW-1185">Reference proteome</keyword>
<name>A0ABR0MAJ1_GOSAR</name>
<evidence type="ECO:0000313" key="1">
    <source>
        <dbReference type="EMBL" id="KAK5770289.1"/>
    </source>
</evidence>
<accession>A0ABR0MAJ1</accession>
<evidence type="ECO:0008006" key="3">
    <source>
        <dbReference type="Google" id="ProtNLM"/>
    </source>
</evidence>
<evidence type="ECO:0000313" key="2">
    <source>
        <dbReference type="Proteomes" id="UP001358586"/>
    </source>
</evidence>
<comment type="caution">
    <text evidence="1">The sequence shown here is derived from an EMBL/GenBank/DDBJ whole genome shotgun (WGS) entry which is preliminary data.</text>
</comment>
<dbReference type="Proteomes" id="UP001358586">
    <property type="component" value="Chromosome 13"/>
</dbReference>
<dbReference type="EMBL" id="JARKNE010000013">
    <property type="protein sequence ID" value="KAK5770289.1"/>
    <property type="molecule type" value="Genomic_DNA"/>
</dbReference>
<proteinExistence type="predicted"/>
<gene>
    <name evidence="1" type="ORF">PVK06_046439</name>
</gene>
<protein>
    <recommendedName>
        <fullName evidence="3">Secreted protein</fullName>
    </recommendedName>
</protein>
<reference evidence="1 2" key="1">
    <citation type="submission" date="2023-03" db="EMBL/GenBank/DDBJ databases">
        <title>WGS of Gossypium arboreum.</title>
        <authorList>
            <person name="Yu D."/>
        </authorList>
    </citation>
    <scope>NUCLEOTIDE SEQUENCE [LARGE SCALE GENOMIC DNA]</scope>
    <source>
        <tissue evidence="1">Leaf</tissue>
    </source>
</reference>
<organism evidence="1 2">
    <name type="scientific">Gossypium arboreum</name>
    <name type="common">Tree cotton</name>
    <name type="synonym">Gossypium nanking</name>
    <dbReference type="NCBI Taxonomy" id="29729"/>
    <lineage>
        <taxon>Eukaryota</taxon>
        <taxon>Viridiplantae</taxon>
        <taxon>Streptophyta</taxon>
        <taxon>Embryophyta</taxon>
        <taxon>Tracheophyta</taxon>
        <taxon>Spermatophyta</taxon>
        <taxon>Magnoliopsida</taxon>
        <taxon>eudicotyledons</taxon>
        <taxon>Gunneridae</taxon>
        <taxon>Pentapetalae</taxon>
        <taxon>rosids</taxon>
        <taxon>malvids</taxon>
        <taxon>Malvales</taxon>
        <taxon>Malvaceae</taxon>
        <taxon>Malvoideae</taxon>
        <taxon>Gossypium</taxon>
    </lineage>
</organism>